<evidence type="ECO:0000259" key="1">
    <source>
        <dbReference type="Pfam" id="PF12323"/>
    </source>
</evidence>
<evidence type="ECO:0000313" key="2">
    <source>
        <dbReference type="EMBL" id="MBS2969085.1"/>
    </source>
</evidence>
<dbReference type="Pfam" id="PF12323">
    <property type="entry name" value="HTH_OrfB_IS605"/>
    <property type="match status" value="1"/>
</dbReference>
<keyword evidence="3" id="KW-1185">Reference proteome</keyword>
<dbReference type="Proteomes" id="UP000682403">
    <property type="component" value="Unassembled WGS sequence"/>
</dbReference>
<gene>
    <name evidence="2" type="ORF">J9317_09960</name>
</gene>
<accession>A0ABS5LEB4</accession>
<comment type="caution">
    <text evidence="2">The sequence shown here is derived from an EMBL/GenBank/DDBJ whole genome shotgun (WGS) entry which is preliminary data.</text>
</comment>
<evidence type="ECO:0000313" key="3">
    <source>
        <dbReference type="Proteomes" id="UP000682403"/>
    </source>
</evidence>
<reference evidence="2 3" key="1">
    <citation type="submission" date="2021-04" db="EMBL/GenBank/DDBJ databases">
        <title>Metabacillus sp. strain KIGAM252 whole genome sequence.</title>
        <authorList>
            <person name="Seo M.-J."/>
            <person name="Cho E.-S."/>
            <person name="Hwang C.Y."/>
            <person name="Yoon D.J."/>
        </authorList>
    </citation>
    <scope>NUCLEOTIDE SEQUENCE [LARGE SCALE GENOMIC DNA]</scope>
    <source>
        <strain evidence="2 3">KIGAM252</strain>
    </source>
</reference>
<sequence length="53" mass="6326">MKVKKPSDHISYMFKIHPNHVQQQLINQTFGCVRFVYNTILHHNLNESKLNSF</sequence>
<dbReference type="EMBL" id="JAGVRK010000001">
    <property type="protein sequence ID" value="MBS2969085.1"/>
    <property type="molecule type" value="Genomic_DNA"/>
</dbReference>
<proteinExistence type="predicted"/>
<organism evidence="2 3">
    <name type="scientific">Metabacillus flavus</name>
    <dbReference type="NCBI Taxonomy" id="2823519"/>
    <lineage>
        <taxon>Bacteria</taxon>
        <taxon>Bacillati</taxon>
        <taxon>Bacillota</taxon>
        <taxon>Bacilli</taxon>
        <taxon>Bacillales</taxon>
        <taxon>Bacillaceae</taxon>
        <taxon>Metabacillus</taxon>
    </lineage>
</organism>
<feature type="domain" description="Transposase putative helix-turn-helix" evidence="1">
    <location>
        <begin position="10"/>
        <end position="44"/>
    </location>
</feature>
<name>A0ABS5LEB4_9BACI</name>
<dbReference type="InterPro" id="IPR021027">
    <property type="entry name" value="Transposase_put_HTH"/>
</dbReference>
<protein>
    <submittedName>
        <fullName evidence="2">Helix-turn-helix domain-containing protein</fullName>
    </submittedName>
</protein>